<keyword evidence="4" id="KW-1185">Reference proteome</keyword>
<feature type="compositionally biased region" description="Basic and acidic residues" evidence="1">
    <location>
        <begin position="77"/>
        <end position="90"/>
    </location>
</feature>
<keyword evidence="2" id="KW-0812">Transmembrane</keyword>
<feature type="compositionally biased region" description="Low complexity" evidence="1">
    <location>
        <begin position="95"/>
        <end position="109"/>
    </location>
</feature>
<sequence>MVDVPDAVLQLFRKTVNLLTRLTQRDDPILRYAAYVVFLIFSLHFIPKSIRRAYGYVQVYRRRLRVNTWRRGTGAVRDNERGAEDRHLPERTALNGGNSQQSYNNQQNHHQWESGEEPRDHMKLNQIKYKTVFTKSSIITPCAAGHGACASPQFPADVSSTGNSVLTI</sequence>
<dbReference type="EMBL" id="MNPL01032778">
    <property type="protein sequence ID" value="OQR66373.1"/>
    <property type="molecule type" value="Genomic_DNA"/>
</dbReference>
<comment type="caution">
    <text evidence="3">The sequence shown here is derived from an EMBL/GenBank/DDBJ whole genome shotgun (WGS) entry which is preliminary data.</text>
</comment>
<evidence type="ECO:0000256" key="2">
    <source>
        <dbReference type="SAM" id="Phobius"/>
    </source>
</evidence>
<dbReference type="Proteomes" id="UP000192247">
    <property type="component" value="Unassembled WGS sequence"/>
</dbReference>
<feature type="compositionally biased region" description="Basic and acidic residues" evidence="1">
    <location>
        <begin position="110"/>
        <end position="120"/>
    </location>
</feature>
<reference evidence="3 4" key="1">
    <citation type="journal article" date="2017" name="Gigascience">
        <title>Draft genome of the honey bee ectoparasitic mite, Tropilaelaps mercedesae, is shaped by the parasitic life history.</title>
        <authorList>
            <person name="Dong X."/>
            <person name="Armstrong S.D."/>
            <person name="Xia D."/>
            <person name="Makepeace B.L."/>
            <person name="Darby A.C."/>
            <person name="Kadowaki T."/>
        </authorList>
    </citation>
    <scope>NUCLEOTIDE SEQUENCE [LARGE SCALE GENOMIC DNA]</scope>
    <source>
        <strain evidence="3">Wuxi-XJTLU</strain>
    </source>
</reference>
<dbReference type="OrthoDB" id="10493004at2759"/>
<keyword evidence="2" id="KW-1133">Transmembrane helix</keyword>
<protein>
    <submittedName>
        <fullName evidence="3">Uncharacterized protein</fullName>
    </submittedName>
</protein>
<feature type="transmembrane region" description="Helical" evidence="2">
    <location>
        <begin position="29"/>
        <end position="46"/>
    </location>
</feature>
<accession>A0A1V9WYL7</accession>
<evidence type="ECO:0000313" key="3">
    <source>
        <dbReference type="EMBL" id="OQR66373.1"/>
    </source>
</evidence>
<dbReference type="InParanoid" id="A0A1V9WYL7"/>
<name>A0A1V9WYL7_9ACAR</name>
<evidence type="ECO:0000256" key="1">
    <source>
        <dbReference type="SAM" id="MobiDB-lite"/>
    </source>
</evidence>
<dbReference type="AlphaFoldDB" id="A0A1V9WYL7"/>
<gene>
    <name evidence="3" type="ORF">BIW11_14204</name>
</gene>
<keyword evidence="2" id="KW-0472">Membrane</keyword>
<proteinExistence type="predicted"/>
<organism evidence="3 4">
    <name type="scientific">Tropilaelaps mercedesae</name>
    <dbReference type="NCBI Taxonomy" id="418985"/>
    <lineage>
        <taxon>Eukaryota</taxon>
        <taxon>Metazoa</taxon>
        <taxon>Ecdysozoa</taxon>
        <taxon>Arthropoda</taxon>
        <taxon>Chelicerata</taxon>
        <taxon>Arachnida</taxon>
        <taxon>Acari</taxon>
        <taxon>Parasitiformes</taxon>
        <taxon>Mesostigmata</taxon>
        <taxon>Gamasina</taxon>
        <taxon>Dermanyssoidea</taxon>
        <taxon>Laelapidae</taxon>
        <taxon>Tropilaelaps</taxon>
    </lineage>
</organism>
<evidence type="ECO:0000313" key="4">
    <source>
        <dbReference type="Proteomes" id="UP000192247"/>
    </source>
</evidence>
<feature type="region of interest" description="Disordered" evidence="1">
    <location>
        <begin position="77"/>
        <end position="120"/>
    </location>
</feature>